<dbReference type="GO" id="GO:0045892">
    <property type="term" value="P:negative regulation of DNA-templated transcription"/>
    <property type="evidence" value="ECO:0007669"/>
    <property type="project" value="InterPro"/>
</dbReference>
<dbReference type="PRINTS" id="PR00455">
    <property type="entry name" value="HTHTETR"/>
</dbReference>
<dbReference type="Gene3D" id="1.10.357.10">
    <property type="entry name" value="Tetracycline Repressor, domain 2"/>
    <property type="match status" value="1"/>
</dbReference>
<keyword evidence="3" id="KW-0804">Transcription</keyword>
<dbReference type="SUPFAM" id="SSF48498">
    <property type="entry name" value="Tetracyclin repressor-like, C-terminal domain"/>
    <property type="match status" value="1"/>
</dbReference>
<comment type="caution">
    <text evidence="6">The sequence shown here is derived from an EMBL/GenBank/DDBJ whole genome shotgun (WGS) entry which is preliminary data.</text>
</comment>
<dbReference type="SUPFAM" id="SSF46689">
    <property type="entry name" value="Homeodomain-like"/>
    <property type="match status" value="1"/>
</dbReference>
<evidence type="ECO:0000256" key="2">
    <source>
        <dbReference type="ARBA" id="ARBA00023125"/>
    </source>
</evidence>
<dbReference type="RefSeq" id="WP_181616248.1">
    <property type="nucleotide sequence ID" value="NZ_BAABAM010000014.1"/>
</dbReference>
<dbReference type="Pfam" id="PF02909">
    <property type="entry name" value="TetR_C_1"/>
    <property type="match status" value="1"/>
</dbReference>
<name>A0A7W0CUH8_9ACTN</name>
<feature type="DNA-binding region" description="H-T-H motif" evidence="4">
    <location>
        <begin position="38"/>
        <end position="57"/>
    </location>
</feature>
<dbReference type="InterPro" id="IPR036271">
    <property type="entry name" value="Tet_transcr_reg_TetR-rel_C_sf"/>
</dbReference>
<evidence type="ECO:0000313" key="7">
    <source>
        <dbReference type="Proteomes" id="UP000530928"/>
    </source>
</evidence>
<protein>
    <submittedName>
        <fullName evidence="6">AcrR family transcriptional regulator</fullName>
    </submittedName>
</protein>
<keyword evidence="2 4" id="KW-0238">DNA-binding</keyword>
<evidence type="ECO:0000259" key="5">
    <source>
        <dbReference type="PROSITE" id="PS50977"/>
    </source>
</evidence>
<evidence type="ECO:0000256" key="3">
    <source>
        <dbReference type="ARBA" id="ARBA00023163"/>
    </source>
</evidence>
<dbReference type="PROSITE" id="PS50977">
    <property type="entry name" value="HTH_TETR_2"/>
    <property type="match status" value="1"/>
</dbReference>
<dbReference type="Gene3D" id="1.10.10.60">
    <property type="entry name" value="Homeodomain-like"/>
    <property type="match status" value="1"/>
</dbReference>
<keyword evidence="1" id="KW-0805">Transcription regulation</keyword>
<sequence>MSKLWEAPPSRERPVLSVPVIARAAIELADQEGIDALSMQRVAAVLGFTKMALYRHVSDKAELLAVMVDVAVGEPPSLGAGDWRTRLESFLAALSAVWERHPWLPWVTLGDRMMGPREMAWVECALTALDDTGLSGVEKMDAVTLLFGHIRNTQSSGTAGTQPWAEDHQVREPYKELLERHGDRFPALSATLAGIGEAPGDFGRRFGLDCILDGLAVRIGRAASGA</sequence>
<dbReference type="InterPro" id="IPR050109">
    <property type="entry name" value="HTH-type_TetR-like_transc_reg"/>
</dbReference>
<dbReference type="GO" id="GO:0003700">
    <property type="term" value="F:DNA-binding transcription factor activity"/>
    <property type="evidence" value="ECO:0007669"/>
    <property type="project" value="TreeGrafter"/>
</dbReference>
<dbReference type="AlphaFoldDB" id="A0A7W0CUH8"/>
<evidence type="ECO:0000256" key="1">
    <source>
        <dbReference type="ARBA" id="ARBA00023015"/>
    </source>
</evidence>
<feature type="domain" description="HTH tetR-type" evidence="5">
    <location>
        <begin position="15"/>
        <end position="75"/>
    </location>
</feature>
<evidence type="ECO:0000256" key="4">
    <source>
        <dbReference type="PROSITE-ProRule" id="PRU00335"/>
    </source>
</evidence>
<dbReference type="InterPro" id="IPR009057">
    <property type="entry name" value="Homeodomain-like_sf"/>
</dbReference>
<proteinExistence type="predicted"/>
<dbReference type="PANTHER" id="PTHR30055">
    <property type="entry name" value="HTH-TYPE TRANSCRIPTIONAL REGULATOR RUTR"/>
    <property type="match status" value="1"/>
</dbReference>
<evidence type="ECO:0000313" key="6">
    <source>
        <dbReference type="EMBL" id="MBA2897546.1"/>
    </source>
</evidence>
<dbReference type="InterPro" id="IPR004111">
    <property type="entry name" value="Repressor_TetR_C"/>
</dbReference>
<reference evidence="6 7" key="1">
    <citation type="submission" date="2020-07" db="EMBL/GenBank/DDBJ databases">
        <title>Genomic Encyclopedia of Type Strains, Phase IV (KMG-IV): sequencing the most valuable type-strain genomes for metagenomic binning, comparative biology and taxonomic classification.</title>
        <authorList>
            <person name="Goeker M."/>
        </authorList>
    </citation>
    <scope>NUCLEOTIDE SEQUENCE [LARGE SCALE GENOMIC DNA]</scope>
    <source>
        <strain evidence="6 7">DSM 45533</strain>
    </source>
</reference>
<dbReference type="PANTHER" id="PTHR30055:SF151">
    <property type="entry name" value="TRANSCRIPTIONAL REGULATORY PROTEIN"/>
    <property type="match status" value="1"/>
</dbReference>
<dbReference type="InterPro" id="IPR001647">
    <property type="entry name" value="HTH_TetR"/>
</dbReference>
<dbReference type="EMBL" id="JACDUR010000012">
    <property type="protein sequence ID" value="MBA2897546.1"/>
    <property type="molecule type" value="Genomic_DNA"/>
</dbReference>
<dbReference type="GO" id="GO:0000976">
    <property type="term" value="F:transcription cis-regulatory region binding"/>
    <property type="evidence" value="ECO:0007669"/>
    <property type="project" value="TreeGrafter"/>
</dbReference>
<keyword evidence="7" id="KW-1185">Reference proteome</keyword>
<gene>
    <name evidence="6" type="ORF">HNR30_008948</name>
</gene>
<organism evidence="6 7">
    <name type="scientific">Nonomuraea soli</name>
    <dbReference type="NCBI Taxonomy" id="1032476"/>
    <lineage>
        <taxon>Bacteria</taxon>
        <taxon>Bacillati</taxon>
        <taxon>Actinomycetota</taxon>
        <taxon>Actinomycetes</taxon>
        <taxon>Streptosporangiales</taxon>
        <taxon>Streptosporangiaceae</taxon>
        <taxon>Nonomuraea</taxon>
    </lineage>
</organism>
<dbReference type="Pfam" id="PF00440">
    <property type="entry name" value="TetR_N"/>
    <property type="match status" value="1"/>
</dbReference>
<dbReference type="Proteomes" id="UP000530928">
    <property type="component" value="Unassembled WGS sequence"/>
</dbReference>
<accession>A0A7W0CUH8</accession>